<dbReference type="InterPro" id="IPR049280">
    <property type="entry name" value="DUF6852"/>
</dbReference>
<dbReference type="AlphaFoldDB" id="A0A167HDE4"/>
<comment type="caution">
    <text evidence="4">The sequence shown here is derived from an EMBL/GenBank/DDBJ whole genome shotgun (WGS) entry which is preliminary data.</text>
</comment>
<dbReference type="OrthoDB" id="675198at2"/>
<dbReference type="InterPro" id="IPR049281">
    <property type="entry name" value="BVU_3817-like_C_sf"/>
</dbReference>
<name>A0A167HDE4_9FLAO</name>
<proteinExistence type="predicted"/>
<accession>A0A167HDE4</accession>
<dbReference type="Pfam" id="PF18347">
    <property type="entry name" value="DUF5606"/>
    <property type="match status" value="1"/>
</dbReference>
<dbReference type="Gene3D" id="1.10.10.1650">
    <property type="match status" value="1"/>
</dbReference>
<evidence type="ECO:0000313" key="5">
    <source>
        <dbReference type="Proteomes" id="UP000077013"/>
    </source>
</evidence>
<dbReference type="InterPro" id="IPR049282">
    <property type="entry name" value="BVU_3817_N_sf"/>
</dbReference>
<reference evidence="4 5" key="1">
    <citation type="submission" date="2016-02" db="EMBL/GenBank/DDBJ databases">
        <title>Ulvibacter sp. LPB0005, isolated from Thais luteostoma.</title>
        <authorList>
            <person name="Shin S.-K."/>
            <person name="Yi H."/>
        </authorList>
    </citation>
    <scope>NUCLEOTIDE SEQUENCE [LARGE SCALE GENOMIC DNA]</scope>
    <source>
        <strain evidence="4 5">LPB0005</strain>
    </source>
</reference>
<feature type="region of interest" description="Disordered" evidence="1">
    <location>
        <begin position="130"/>
        <end position="192"/>
    </location>
</feature>
<dbReference type="EMBL" id="LRXL01000037">
    <property type="protein sequence ID" value="OAB78500.1"/>
    <property type="molecule type" value="Genomic_DNA"/>
</dbReference>
<evidence type="ECO:0000313" key="4">
    <source>
        <dbReference type="EMBL" id="OAB78500.1"/>
    </source>
</evidence>
<dbReference type="Proteomes" id="UP000077013">
    <property type="component" value="Unassembled WGS sequence"/>
</dbReference>
<dbReference type="Pfam" id="PF21186">
    <property type="entry name" value="DUF6852"/>
    <property type="match status" value="1"/>
</dbReference>
<dbReference type="RefSeq" id="WP_068591549.1">
    <property type="nucleotide sequence ID" value="NZ_LRXL01000037.1"/>
</dbReference>
<sequence length="192" mass="21112">MNLEKILSISGKPGLYKLTTQTRAGFLAESLLDGKRISVGGRHNVSLLSEIAIYTLTEEVPLREVFAKISEKEDGGEAINHKVPKIELEEYFFSVLPDYDEDRVYASDIKKVIQWYNLLVKNGYTDFSEETAATDKNSEEASEENEEKEGKTKAVKKAPAKGKVKPAAKTATPKATSAKKGGAAKNTSARKK</sequence>
<gene>
    <name evidence="4" type="ORF">ULVI_07860</name>
</gene>
<evidence type="ECO:0000259" key="2">
    <source>
        <dbReference type="Pfam" id="PF18347"/>
    </source>
</evidence>
<keyword evidence="5" id="KW-1185">Reference proteome</keyword>
<organism evidence="4 5">
    <name type="scientific">Cochleicola gelatinilyticus</name>
    <dbReference type="NCBI Taxonomy" id="1763537"/>
    <lineage>
        <taxon>Bacteria</taxon>
        <taxon>Pseudomonadati</taxon>
        <taxon>Bacteroidota</taxon>
        <taxon>Flavobacteriia</taxon>
        <taxon>Flavobacteriales</taxon>
        <taxon>Flavobacteriaceae</taxon>
        <taxon>Cochleicola</taxon>
    </lineage>
</organism>
<evidence type="ECO:0000259" key="3">
    <source>
        <dbReference type="Pfam" id="PF21186"/>
    </source>
</evidence>
<dbReference type="Gene3D" id="2.30.30.730">
    <property type="match status" value="1"/>
</dbReference>
<dbReference type="InterPro" id="IPR041218">
    <property type="entry name" value="DUF5606"/>
</dbReference>
<protein>
    <submittedName>
        <fullName evidence="4">Uncharacterized protein</fullName>
    </submittedName>
</protein>
<feature type="compositionally biased region" description="Basic residues" evidence="1">
    <location>
        <begin position="153"/>
        <end position="166"/>
    </location>
</feature>
<feature type="domain" description="DUF6852" evidence="3">
    <location>
        <begin position="51"/>
        <end position="119"/>
    </location>
</feature>
<dbReference type="STRING" id="1763537.ULVI_07860"/>
<evidence type="ECO:0000256" key="1">
    <source>
        <dbReference type="SAM" id="MobiDB-lite"/>
    </source>
</evidence>
<feature type="domain" description="DUF5606" evidence="2">
    <location>
        <begin position="3"/>
        <end position="48"/>
    </location>
</feature>
<feature type="compositionally biased region" description="Low complexity" evidence="1">
    <location>
        <begin position="167"/>
        <end position="185"/>
    </location>
</feature>